<keyword evidence="5 12" id="KW-1133">Transmembrane helix</keyword>
<feature type="compositionally biased region" description="Acidic residues" evidence="11">
    <location>
        <begin position="423"/>
        <end position="436"/>
    </location>
</feature>
<feature type="region of interest" description="Disordered" evidence="11">
    <location>
        <begin position="154"/>
        <end position="332"/>
    </location>
</feature>
<feature type="transmembrane region" description="Helical" evidence="12">
    <location>
        <begin position="34"/>
        <end position="55"/>
    </location>
</feature>
<feature type="region of interest" description="Disordered" evidence="11">
    <location>
        <begin position="95"/>
        <end position="120"/>
    </location>
</feature>
<dbReference type="InterPro" id="IPR039038">
    <property type="entry name" value="ASPH"/>
</dbReference>
<evidence type="ECO:0000256" key="1">
    <source>
        <dbReference type="ARBA" id="ARBA00004606"/>
    </source>
</evidence>
<evidence type="ECO:0000259" key="14">
    <source>
        <dbReference type="Pfam" id="PF05279"/>
    </source>
</evidence>
<evidence type="ECO:0000256" key="7">
    <source>
        <dbReference type="ARBA" id="ARBA00023157"/>
    </source>
</evidence>
<feature type="compositionally biased region" description="Basic and acidic residues" evidence="11">
    <location>
        <begin position="154"/>
        <end position="165"/>
    </location>
</feature>
<comment type="similarity">
    <text evidence="2">Belongs to the aspartyl/asparaginyl beta-hydroxylase family.</text>
</comment>
<dbReference type="PANTHER" id="PTHR12366:SF33">
    <property type="entry name" value="ASPARTYL_ASPARAGINYL BETA-HYDROXYLASE"/>
    <property type="match status" value="1"/>
</dbReference>
<keyword evidence="4 12" id="KW-0812">Transmembrane</keyword>
<feature type="region of interest" description="Disordered" evidence="11">
    <location>
        <begin position="1"/>
        <end position="24"/>
    </location>
</feature>
<feature type="compositionally biased region" description="Acidic residues" evidence="11">
    <location>
        <begin position="282"/>
        <end position="304"/>
    </location>
</feature>
<evidence type="ECO:0000256" key="5">
    <source>
        <dbReference type="ARBA" id="ARBA00022989"/>
    </source>
</evidence>
<keyword evidence="8" id="KW-0325">Glycoprotein</keyword>
<name>A0A974HE89_XENLA</name>
<reference evidence="16" key="1">
    <citation type="journal article" date="2016" name="Nature">
        <title>Genome evolution in the allotetraploid frog Xenopus laevis.</title>
        <authorList>
            <person name="Session A.M."/>
            <person name="Uno Y."/>
            <person name="Kwon T."/>
            <person name="Chapman J.A."/>
            <person name="Toyoda A."/>
            <person name="Takahashi S."/>
            <person name="Fukui A."/>
            <person name="Hikosaka A."/>
            <person name="Suzuki A."/>
            <person name="Kondo M."/>
            <person name="van Heeringen S.J."/>
            <person name="Quigley I."/>
            <person name="Heinz S."/>
            <person name="Ogino H."/>
            <person name="Ochi H."/>
            <person name="Hellsten U."/>
            <person name="Lyons J.B."/>
            <person name="Simakov O."/>
            <person name="Putnam N."/>
            <person name="Stites J."/>
            <person name="Kuroki Y."/>
            <person name="Tanaka T."/>
            <person name="Michiue T."/>
            <person name="Watanabe M."/>
            <person name="Bogdanovic O."/>
            <person name="Lister R."/>
            <person name="Georgiou G."/>
            <person name="Paranjpe S.S."/>
            <person name="van Kruijsbergen I."/>
            <person name="Shu S."/>
            <person name="Carlson J."/>
            <person name="Kinoshita T."/>
            <person name="Ohta Y."/>
            <person name="Mawaribuchi S."/>
            <person name="Jenkins J."/>
            <person name="Grimwood J."/>
            <person name="Schmutz J."/>
            <person name="Mitros T."/>
            <person name="Mozaffari S.V."/>
            <person name="Suzuki Y."/>
            <person name="Haramoto Y."/>
            <person name="Yamamoto T.S."/>
            <person name="Takagi C."/>
            <person name="Heald R."/>
            <person name="Miller K."/>
            <person name="Haudenschild C."/>
            <person name="Kitzman J."/>
            <person name="Nakayama T."/>
            <person name="Izutsu Y."/>
            <person name="Robert J."/>
            <person name="Fortriede J."/>
            <person name="Burns K."/>
            <person name="Lotay V."/>
            <person name="Karimi K."/>
            <person name="Yasuoka Y."/>
            <person name="Dichmann D.S."/>
            <person name="Flajnik M.F."/>
            <person name="Houston D.W."/>
            <person name="Shendure J."/>
            <person name="DuPasquier L."/>
            <person name="Vize P.D."/>
            <person name="Zorn A.M."/>
            <person name="Ito M."/>
            <person name="Marcotte E.M."/>
            <person name="Wallingford J.B."/>
            <person name="Ito Y."/>
            <person name="Asashima M."/>
            <person name="Ueno N."/>
            <person name="Matsuda Y."/>
            <person name="Veenstra G.J."/>
            <person name="Fujiyama A."/>
            <person name="Harland R.M."/>
            <person name="Taira M."/>
            <person name="Rokhsar D.S."/>
        </authorList>
    </citation>
    <scope>NUCLEOTIDE SEQUENCE [LARGE SCALE GENOMIC DNA]</scope>
    <source>
        <strain evidence="16">J</strain>
    </source>
</reference>
<keyword evidence="3" id="KW-0597">Phosphoprotein</keyword>
<dbReference type="GO" id="GO:0005783">
    <property type="term" value="C:endoplasmic reticulum"/>
    <property type="evidence" value="ECO:0007669"/>
    <property type="project" value="TreeGrafter"/>
</dbReference>
<keyword evidence="10" id="KW-0175">Coiled coil</keyword>
<dbReference type="Pfam" id="PF05118">
    <property type="entry name" value="Asp_Arg_Hydrox"/>
    <property type="match status" value="1"/>
</dbReference>
<dbReference type="OMA" id="DYEEVLX"/>
<organism evidence="15 16">
    <name type="scientific">Xenopus laevis</name>
    <name type="common">African clawed frog</name>
    <dbReference type="NCBI Taxonomy" id="8355"/>
    <lineage>
        <taxon>Eukaryota</taxon>
        <taxon>Metazoa</taxon>
        <taxon>Chordata</taxon>
        <taxon>Craniata</taxon>
        <taxon>Vertebrata</taxon>
        <taxon>Euteleostomi</taxon>
        <taxon>Amphibia</taxon>
        <taxon>Batrachia</taxon>
        <taxon>Anura</taxon>
        <taxon>Pipoidea</taxon>
        <taxon>Pipidae</taxon>
        <taxon>Xenopodinae</taxon>
        <taxon>Xenopus</taxon>
        <taxon>Xenopus</taxon>
    </lineage>
</organism>
<feature type="compositionally biased region" description="Low complexity" evidence="11">
    <location>
        <begin position="195"/>
        <end position="206"/>
    </location>
</feature>
<keyword evidence="7" id="KW-1015">Disulfide bond</keyword>
<evidence type="ECO:0000313" key="16">
    <source>
        <dbReference type="Proteomes" id="UP000694892"/>
    </source>
</evidence>
<dbReference type="AlphaFoldDB" id="A0A974HE89"/>
<dbReference type="PANTHER" id="PTHR12366">
    <property type="entry name" value="ASPARTYL/ASPARAGINYL BETA-HYDROXYLASE"/>
    <property type="match status" value="1"/>
</dbReference>
<sequence length="668" mass="75783">MSKSSSSQRKNPKGGKKVNGGKNGKKEGLSGSSFFTWFMVIALLGVWTSVAVVWLDLVDYEEVLGKLGIYDTDGDGDFDVDDAKILLGLKERSVVVPPAEDTEDDHPATQATTEPEDDVEEDIQDITNDILQPQDEAADDLDKDLEEIFQDSLHAEEDVSETHEETDQDAEYLEPDAEEQDENEQPETEKEVEAVETANIEAVLAEEQQEELEAQEGEQPETTDELPETEEVVDNFVEEPETESNEQELNEDVNVEPTIAEMYQGEPSAIEEPEPQVTEEAGHEEDEAEPEEEREEQEALDDNQETEHEPETLQKEETPSESAEELHLDGTIVDVHVNFEQVEEHHTVEEPQHLEEERLHVMKEQIEEEEEHLQVMKEQIEEEEELLHVMEEQIEEGDHPVEGGLDEAAFEQLQPPAEKAPSEPEETNDLQTEEVIQDDKAEESISVSEEQQKTSTDESVVESEQNTKKPAEVAELPNVPAELIKLPLKRRADWQQLLAFPDNVTFRNDLGVDYLLLGDNNNVLAMAPIDGFAKVHYGFILKAENNIVESIPYLKLWEPETDDGRFYFHLGVALQKVGRQEIKYSVMHPGTHAGPHTGPTNCRLRMHLGLVIPKEGCRMSWEEGKVLIFDDSFECEIWQEASSYCLIFIVDFWHPELTPHQRRTLPAI</sequence>
<feature type="coiled-coil region" evidence="10">
    <location>
        <begin position="359"/>
        <end position="396"/>
    </location>
</feature>
<dbReference type="Pfam" id="PF05279">
    <property type="entry name" value="Asp-B-Hydro_N"/>
    <property type="match status" value="1"/>
</dbReference>
<dbReference type="GO" id="GO:0016020">
    <property type="term" value="C:membrane"/>
    <property type="evidence" value="ECO:0007669"/>
    <property type="project" value="UniProtKB-SubCell"/>
</dbReference>
<evidence type="ECO:0000256" key="6">
    <source>
        <dbReference type="ARBA" id="ARBA00023136"/>
    </source>
</evidence>
<dbReference type="InterPro" id="IPR007943">
    <property type="entry name" value="Asp-B-hydro/Triadin_dom"/>
</dbReference>
<feature type="compositionally biased region" description="Acidic residues" evidence="11">
    <location>
        <begin position="166"/>
        <end position="186"/>
    </location>
</feature>
<feature type="compositionally biased region" description="Basic and acidic residues" evidence="11">
    <location>
        <begin position="305"/>
        <end position="328"/>
    </location>
</feature>
<evidence type="ECO:0000256" key="4">
    <source>
        <dbReference type="ARBA" id="ARBA00022692"/>
    </source>
</evidence>
<evidence type="ECO:0000256" key="10">
    <source>
        <dbReference type="SAM" id="Coils"/>
    </source>
</evidence>
<dbReference type="GO" id="GO:0062101">
    <property type="term" value="F:peptidyl-aspartic acid 3-dioxygenase activity"/>
    <property type="evidence" value="ECO:0007669"/>
    <property type="project" value="InterPro"/>
</dbReference>
<evidence type="ECO:0008006" key="17">
    <source>
        <dbReference type="Google" id="ProtNLM"/>
    </source>
</evidence>
<feature type="compositionally biased region" description="Acidic residues" evidence="11">
    <location>
        <begin position="207"/>
        <end position="254"/>
    </location>
</feature>
<dbReference type="EMBL" id="CM004477">
    <property type="protein sequence ID" value="OCT74762.1"/>
    <property type="molecule type" value="Genomic_DNA"/>
</dbReference>
<evidence type="ECO:0000313" key="15">
    <source>
        <dbReference type="EMBL" id="OCT74762.1"/>
    </source>
</evidence>
<evidence type="ECO:0000256" key="2">
    <source>
        <dbReference type="ARBA" id="ARBA00007730"/>
    </source>
</evidence>
<comment type="subcellular location">
    <subcellularLocation>
        <location evidence="9">Endomembrane system</location>
        <topology evidence="9">Single-pass membrane protein</topology>
    </subcellularLocation>
    <subcellularLocation>
        <location evidence="1">Membrane</location>
        <topology evidence="1">Single-pass type II membrane protein</topology>
    </subcellularLocation>
</comment>
<accession>A0A974HE89</accession>
<evidence type="ECO:0000256" key="9">
    <source>
        <dbReference type="ARBA" id="ARBA00037847"/>
    </source>
</evidence>
<evidence type="ECO:0000256" key="8">
    <source>
        <dbReference type="ARBA" id="ARBA00023180"/>
    </source>
</evidence>
<keyword evidence="6 12" id="KW-0472">Membrane</keyword>
<dbReference type="Proteomes" id="UP000694892">
    <property type="component" value="Chromosome 6S"/>
</dbReference>
<protein>
    <recommendedName>
        <fullName evidence="17">Aspartyl/asparaginyl beta-hydroxylase</fullName>
    </recommendedName>
</protein>
<feature type="domain" description="Aspartyl/asparaginy/proline hydroxylase" evidence="13">
    <location>
        <begin position="575"/>
        <end position="655"/>
    </location>
</feature>
<gene>
    <name evidence="15" type="ORF">XELAEV_18033749mg</name>
</gene>
<dbReference type="InterPro" id="IPR007803">
    <property type="entry name" value="Asp/Arg/Pro-Hydrxlase"/>
</dbReference>
<dbReference type="Gene3D" id="2.60.120.330">
    <property type="entry name" value="B-lactam Antibiotic, Isopenicillin N Synthase, Chain"/>
    <property type="match status" value="1"/>
</dbReference>
<evidence type="ECO:0000256" key="3">
    <source>
        <dbReference type="ARBA" id="ARBA00022553"/>
    </source>
</evidence>
<evidence type="ECO:0000256" key="11">
    <source>
        <dbReference type="SAM" id="MobiDB-lite"/>
    </source>
</evidence>
<proteinExistence type="inferred from homology"/>
<feature type="domain" description="Aspartyl beta-hydroxylase/Triadin" evidence="14">
    <location>
        <begin position="23"/>
        <end position="88"/>
    </location>
</feature>
<dbReference type="InterPro" id="IPR027443">
    <property type="entry name" value="IPNS-like_sf"/>
</dbReference>
<evidence type="ECO:0000259" key="13">
    <source>
        <dbReference type="Pfam" id="PF05118"/>
    </source>
</evidence>
<feature type="region of interest" description="Disordered" evidence="11">
    <location>
        <begin position="415"/>
        <end position="474"/>
    </location>
</feature>
<evidence type="ECO:0000256" key="12">
    <source>
        <dbReference type="SAM" id="Phobius"/>
    </source>
</evidence>